<keyword evidence="1" id="KW-0175">Coiled coil</keyword>
<name>A0ABQ8V0G6_9AGAR</name>
<keyword evidence="4" id="KW-1185">Reference proteome</keyword>
<evidence type="ECO:0008006" key="5">
    <source>
        <dbReference type="Google" id="ProtNLM"/>
    </source>
</evidence>
<feature type="region of interest" description="Disordered" evidence="2">
    <location>
        <begin position="1"/>
        <end position="70"/>
    </location>
</feature>
<feature type="compositionally biased region" description="Polar residues" evidence="2">
    <location>
        <begin position="43"/>
        <end position="58"/>
    </location>
</feature>
<evidence type="ECO:0000313" key="4">
    <source>
        <dbReference type="Proteomes" id="UP001150217"/>
    </source>
</evidence>
<dbReference type="PANTHER" id="PTHR19446">
    <property type="entry name" value="REVERSE TRANSCRIPTASES"/>
    <property type="match status" value="1"/>
</dbReference>
<comment type="caution">
    <text evidence="3">The sequence shown here is derived from an EMBL/GenBank/DDBJ whole genome shotgun (WGS) entry which is preliminary data.</text>
</comment>
<dbReference type="InterPro" id="IPR036691">
    <property type="entry name" value="Endo/exonu/phosph_ase_sf"/>
</dbReference>
<proteinExistence type="predicted"/>
<dbReference type="Proteomes" id="UP001150217">
    <property type="component" value="Unassembled WGS sequence"/>
</dbReference>
<protein>
    <recommendedName>
        <fullName evidence="5">DNase I-like protein</fullName>
    </recommendedName>
</protein>
<evidence type="ECO:0000256" key="1">
    <source>
        <dbReference type="SAM" id="Coils"/>
    </source>
</evidence>
<evidence type="ECO:0000256" key="2">
    <source>
        <dbReference type="SAM" id="MobiDB-lite"/>
    </source>
</evidence>
<organism evidence="3 4">
    <name type="scientific">Lentinula lateritia</name>
    <dbReference type="NCBI Taxonomy" id="40482"/>
    <lineage>
        <taxon>Eukaryota</taxon>
        <taxon>Fungi</taxon>
        <taxon>Dikarya</taxon>
        <taxon>Basidiomycota</taxon>
        <taxon>Agaricomycotina</taxon>
        <taxon>Agaricomycetes</taxon>
        <taxon>Agaricomycetidae</taxon>
        <taxon>Agaricales</taxon>
        <taxon>Marasmiineae</taxon>
        <taxon>Omphalotaceae</taxon>
        <taxon>Lentinula</taxon>
    </lineage>
</organism>
<reference evidence="3" key="1">
    <citation type="submission" date="2022-08" db="EMBL/GenBank/DDBJ databases">
        <title>A Global Phylogenomic Analysis of the Shiitake Genus Lentinula.</title>
        <authorList>
            <consortium name="DOE Joint Genome Institute"/>
            <person name="Sierra-Patev S."/>
            <person name="Min B."/>
            <person name="Naranjo-Ortiz M."/>
            <person name="Looney B."/>
            <person name="Konkel Z."/>
            <person name="Slot J.C."/>
            <person name="Sakamoto Y."/>
            <person name="Steenwyk J.L."/>
            <person name="Rokas A."/>
            <person name="Carro J."/>
            <person name="Camarero S."/>
            <person name="Ferreira P."/>
            <person name="Molpeceres G."/>
            <person name="Ruiz-Duenas F.J."/>
            <person name="Serrano A."/>
            <person name="Henrissat B."/>
            <person name="Drula E."/>
            <person name="Hughes K.W."/>
            <person name="Mata J.L."/>
            <person name="Ishikawa N.K."/>
            <person name="Vargas-Isla R."/>
            <person name="Ushijima S."/>
            <person name="Smith C.A."/>
            <person name="Ahrendt S."/>
            <person name="Andreopoulos W."/>
            <person name="He G."/>
            <person name="Labutti K."/>
            <person name="Lipzen A."/>
            <person name="Ng V."/>
            <person name="Riley R."/>
            <person name="Sandor L."/>
            <person name="Barry K."/>
            <person name="Martinez A.T."/>
            <person name="Xiao Y."/>
            <person name="Gibbons J.G."/>
            <person name="Terashima K."/>
            <person name="Grigoriev I.V."/>
            <person name="Hibbett D.S."/>
        </authorList>
    </citation>
    <scope>NUCLEOTIDE SEQUENCE</scope>
    <source>
        <strain evidence="3">RHP3577 ss4</strain>
    </source>
</reference>
<feature type="compositionally biased region" description="Basic and acidic residues" evidence="2">
    <location>
        <begin position="24"/>
        <end position="36"/>
    </location>
</feature>
<evidence type="ECO:0000313" key="3">
    <source>
        <dbReference type="EMBL" id="KAJ4468043.1"/>
    </source>
</evidence>
<sequence>MAPLGDTLNAARGSRGTSTSAGEQHAHRPAAREDNAFPRLGVNNPNGQIPPTNHQNEQTVHRQRHPNRQKDRCHLRIKTSIKIAGLNIRGHGSTNIEHAANKWGDIRLMMLDRRIGILVIGEAHMNADRRDDIDRKYGKDIKLYYTKLPDTPNAAGIAIILNKNITNVEGVQTHEIVPGYAMLLEYYWHNTECLSVLAIYAPNTDTPSNTNFWVKVREFFAHHPRIRKPDFMIGDCNMVEEPLDRLPAHSDNTLTVDALDELKNAIQVEDGWRNTYPTTLQYTYRQKWTGQITKHSRLDRIYINPNKMPYSYEWKIESPGVATDHDMISVRYTCKTAPIIGQGRWVLPKYLMYDITIKKFLNEDGKQLELEMDRVDGNMDWNPTDNHQTLWSNFKKRFTKLARERAKIVIPRLAKQIADLEAKIDTISNDIQITEEECSLSTAALKDALATLEERRYKTVRTTARTKFTIQSETISRYWSNLNKDRTKRDLIQRLEIQTQHDEPVNHSPDMQGEPAYETNSLRMADMMKEYHKSLQKDLQPPNENIRGQATYEILNNIETKVPNQHKNELEKKLTLADVNEALKLSANYKAPGLDGICYEIWKLLQARFENAKTHQKQALNIIHTLQRVYNDIKNHGLAPGTEFSESWMCPLYKKNDRSQMANYRPISLLNTDYKIMTKALTIKL</sequence>
<feature type="non-terminal residue" evidence="3">
    <location>
        <position position="685"/>
    </location>
</feature>
<dbReference type="EMBL" id="JANVFT010000103">
    <property type="protein sequence ID" value="KAJ4468043.1"/>
    <property type="molecule type" value="Genomic_DNA"/>
</dbReference>
<dbReference type="Gene3D" id="3.60.10.10">
    <property type="entry name" value="Endonuclease/exonuclease/phosphatase"/>
    <property type="match status" value="1"/>
</dbReference>
<dbReference type="SUPFAM" id="SSF56219">
    <property type="entry name" value="DNase I-like"/>
    <property type="match status" value="1"/>
</dbReference>
<feature type="coiled-coil region" evidence="1">
    <location>
        <begin position="403"/>
        <end position="437"/>
    </location>
</feature>
<gene>
    <name evidence="3" type="ORF">C8R41DRAFT_779028</name>
</gene>
<accession>A0ABQ8V0G6</accession>